<comment type="caution">
    <text evidence="2">The sequence shown here is derived from an EMBL/GenBank/DDBJ whole genome shotgun (WGS) entry which is preliminary data.</text>
</comment>
<dbReference type="EMBL" id="MRVZ01000012">
    <property type="protein sequence ID" value="PAU25798.1"/>
    <property type="molecule type" value="Genomic_DNA"/>
</dbReference>
<feature type="region of interest" description="Disordered" evidence="1">
    <location>
        <begin position="235"/>
        <end position="270"/>
    </location>
</feature>
<organism evidence="2 3">
    <name type="scientific">Escherichia coli</name>
    <dbReference type="NCBI Taxonomy" id="562"/>
    <lineage>
        <taxon>Bacteria</taxon>
        <taxon>Pseudomonadati</taxon>
        <taxon>Pseudomonadota</taxon>
        <taxon>Gammaproteobacteria</taxon>
        <taxon>Enterobacterales</taxon>
        <taxon>Enterobacteriaceae</taxon>
        <taxon>Escherichia</taxon>
    </lineage>
</organism>
<reference evidence="2 3" key="1">
    <citation type="submission" date="2016-12" db="EMBL/GenBank/DDBJ databases">
        <title>Real-Time Genomic Investigation Underlying the Public Health Response to a Shiga Toxin-Producing Escherichia Coli O26:H11 Outbreak in a Nursery.</title>
        <authorList>
            <person name="Ferdous M."/>
            <person name="Moran-Gilad J."/>
            <person name="Rossen J.W."/>
            <person name="Gdalevich M."/>
        </authorList>
    </citation>
    <scope>NUCLEOTIDE SEQUENCE [LARGE SCALE GENOMIC DNA]</scope>
    <source>
        <strain evidence="2 3">STEC 514-2</strain>
    </source>
</reference>
<evidence type="ECO:0000313" key="2">
    <source>
        <dbReference type="EMBL" id="PAU25798.1"/>
    </source>
</evidence>
<dbReference type="AlphaFoldDB" id="A0A2A2CFU3"/>
<dbReference type="Proteomes" id="UP000218543">
    <property type="component" value="Unassembled WGS sequence"/>
</dbReference>
<evidence type="ECO:0000256" key="1">
    <source>
        <dbReference type="SAM" id="MobiDB-lite"/>
    </source>
</evidence>
<sequence>MADADLTETTGDDTGDDMANAETAEPGKGVTDDGLTWSARVAQIAAIAVAVINTKAALDIASKQEKLAKKYLQMAKERQQYYYDVYVPCENTEVQEACNPEPCEMHKDVQAGRAKASVRHEFTGRTERELQCISRYCTGKKAAIIRDRELEEATALALSANLARRYEEAYKDTCDDVRWSRRANALSRGRDIMAQAQTFSGFAMGMFGRLGEQAGRGAAGAMAYLGYSMERRDMPQREPVQRPQRLGQSFPLPSPELEVLPQPKPVRVLG</sequence>
<feature type="region of interest" description="Disordered" evidence="1">
    <location>
        <begin position="1"/>
        <end position="32"/>
    </location>
</feature>
<protein>
    <submittedName>
        <fullName evidence="2">Uncharacterized protein</fullName>
    </submittedName>
</protein>
<name>A0A2A2CFU3_ECOLX</name>
<accession>A0A2A2CFU3</accession>
<evidence type="ECO:0000313" key="3">
    <source>
        <dbReference type="Proteomes" id="UP000218543"/>
    </source>
</evidence>
<dbReference type="RefSeq" id="WP_095586003.1">
    <property type="nucleotide sequence ID" value="NZ_MRVZ01000012.1"/>
</dbReference>
<proteinExistence type="predicted"/>
<gene>
    <name evidence="2" type="ORF">BTQ06_04755</name>
</gene>